<dbReference type="AlphaFoldDB" id="A0A9P6INX0"/>
<accession>A0A9P6INX0</accession>
<proteinExistence type="predicted"/>
<dbReference type="Proteomes" id="UP000749646">
    <property type="component" value="Unassembled WGS sequence"/>
</dbReference>
<comment type="caution">
    <text evidence="1">The sequence shown here is derived from an EMBL/GenBank/DDBJ whole genome shotgun (WGS) entry which is preliminary data.</text>
</comment>
<name>A0A9P6INX0_9FUNG</name>
<keyword evidence="2" id="KW-1185">Reference proteome</keyword>
<protein>
    <submittedName>
        <fullName evidence="1">Uncharacterized protein</fullName>
    </submittedName>
</protein>
<dbReference type="EMBL" id="JAAAHW010009424">
    <property type="protein sequence ID" value="KAF9941225.1"/>
    <property type="molecule type" value="Genomic_DNA"/>
</dbReference>
<sequence length="75" mass="8067">MKYFSSSISKGFKDDGVVSQLGQSFTSFALSSLEMAAINDVIYLPCVFEKLAQEEAEAAAATSDQYEESSRAAQA</sequence>
<evidence type="ECO:0000313" key="1">
    <source>
        <dbReference type="EMBL" id="KAF9941225.1"/>
    </source>
</evidence>
<reference evidence="1" key="1">
    <citation type="journal article" date="2020" name="Fungal Divers.">
        <title>Resolving the Mortierellaceae phylogeny through synthesis of multi-gene phylogenetics and phylogenomics.</title>
        <authorList>
            <person name="Vandepol N."/>
            <person name="Liber J."/>
            <person name="Desiro A."/>
            <person name="Na H."/>
            <person name="Kennedy M."/>
            <person name="Barry K."/>
            <person name="Grigoriev I.V."/>
            <person name="Miller A.N."/>
            <person name="O'Donnell K."/>
            <person name="Stajich J.E."/>
            <person name="Bonito G."/>
        </authorList>
    </citation>
    <scope>NUCLEOTIDE SEQUENCE</scope>
    <source>
        <strain evidence="1">MES-2147</strain>
    </source>
</reference>
<feature type="non-terminal residue" evidence="1">
    <location>
        <position position="75"/>
    </location>
</feature>
<organism evidence="1 2">
    <name type="scientific">Modicella reniformis</name>
    <dbReference type="NCBI Taxonomy" id="1440133"/>
    <lineage>
        <taxon>Eukaryota</taxon>
        <taxon>Fungi</taxon>
        <taxon>Fungi incertae sedis</taxon>
        <taxon>Mucoromycota</taxon>
        <taxon>Mortierellomycotina</taxon>
        <taxon>Mortierellomycetes</taxon>
        <taxon>Mortierellales</taxon>
        <taxon>Mortierellaceae</taxon>
        <taxon>Modicella</taxon>
    </lineage>
</organism>
<evidence type="ECO:0000313" key="2">
    <source>
        <dbReference type="Proteomes" id="UP000749646"/>
    </source>
</evidence>
<gene>
    <name evidence="1" type="ORF">BGZ65_004561</name>
</gene>